<evidence type="ECO:0000313" key="1">
    <source>
        <dbReference type="EMBL" id="GGF72150.1"/>
    </source>
</evidence>
<protein>
    <submittedName>
        <fullName evidence="1">Uncharacterized protein</fullName>
    </submittedName>
</protein>
<organism evidence="1 2">
    <name type="scientific">Hymenobacter qilianensis</name>
    <dbReference type="NCBI Taxonomy" id="1385715"/>
    <lineage>
        <taxon>Bacteria</taxon>
        <taxon>Pseudomonadati</taxon>
        <taxon>Bacteroidota</taxon>
        <taxon>Cytophagia</taxon>
        <taxon>Cytophagales</taxon>
        <taxon>Hymenobacteraceae</taxon>
        <taxon>Hymenobacter</taxon>
    </lineage>
</organism>
<evidence type="ECO:0000313" key="2">
    <source>
        <dbReference type="Proteomes" id="UP000605392"/>
    </source>
</evidence>
<gene>
    <name evidence="1" type="ORF">GCM10011375_29140</name>
</gene>
<reference evidence="1 2" key="1">
    <citation type="journal article" date="2019" name="Int. J. Syst. Evol. Microbiol.">
        <title>The Global Catalogue of Microorganisms (GCM) 10K type strain sequencing project: providing services to taxonomists for standard genome sequencing and annotation.</title>
        <authorList>
            <consortium name="The Broad Institute Genomics Platform"/>
            <consortium name="The Broad Institute Genome Sequencing Center for Infectious Disease"/>
            <person name="Wu L."/>
            <person name="Ma J."/>
        </authorList>
    </citation>
    <scope>NUCLEOTIDE SEQUENCE [LARGE SCALE GENOMIC DNA]</scope>
    <source>
        <strain evidence="1 2">CGMCC 1.12720</strain>
    </source>
</reference>
<comment type="caution">
    <text evidence="1">The sequence shown here is derived from an EMBL/GenBank/DDBJ whole genome shotgun (WGS) entry which is preliminary data.</text>
</comment>
<dbReference type="EMBL" id="BMFN01000003">
    <property type="protein sequence ID" value="GGF72150.1"/>
    <property type="molecule type" value="Genomic_DNA"/>
</dbReference>
<accession>A0ACB5PU36</accession>
<keyword evidence="2" id="KW-1185">Reference proteome</keyword>
<name>A0ACB5PU36_9BACT</name>
<sequence length="420" mass="44803">MPISNHILSLLRDHDCVIIPGFGGLIADYAPARIHPVRHTLTPPTKTVAFNGALTRNDGLLVDALSHALHVPASEARQMVRNAVANLQAELESAQRTELPGIGVFRRAAGRGLEFEYTGTQNLLSASYGLPELVSRPVRATDALLARERQPTAPQLTVAGRSRRAARVFNVAAATVLTGLMLSAGYLFALRLGHLPDSFRAVPASWVAQEQKMPPSTIKPQSRATQQATLANHGWSEEFVPDGAADSTEPVAVVTPETADWDKNQPTNTPASTSDTVEKPIAEASAKPSAKPAIPVKPTEVVKPLASSAPAVAPAPAVKAAATATPATAASTPTIKTRTGRFYVVAGSFDTPRSVEKARAALARKNRPAQILWPVRATRASAGSRFYRLTVGEFADRASADRSLSQLRKQYGSSLWVLKY</sequence>
<dbReference type="Proteomes" id="UP000605392">
    <property type="component" value="Unassembled WGS sequence"/>
</dbReference>
<proteinExistence type="predicted"/>